<dbReference type="GO" id="GO:0005524">
    <property type="term" value="F:ATP binding"/>
    <property type="evidence" value="ECO:0007669"/>
    <property type="project" value="UniProtKB-UniRule"/>
</dbReference>
<feature type="domain" description="Protein kinase" evidence="8">
    <location>
        <begin position="11"/>
        <end position="261"/>
    </location>
</feature>
<sequence>MNLDTNLLKEYELKTVIGEGGFAQVFLAKHLPSNSDVAIKVIPKNVANEPDHLKYINKEIQILREIKHPFICGLYEVLESSEYLYIVLEYLENGTLLDEINLNGPLKERDSAIVFAEIMLALKYLHTKVHIVHRDLKAENVLYDGNHNIRIIDFGFGKEMDPDQYFQTQCGSLFYAAPEIIQGQKYSYSVDIWSAGILLFALNSGFLPFDDQNLAKLAQKIIYQEVTYPAYFSVSLRDLLTKMLNKDPVQRPCVDEILQHP</sequence>
<evidence type="ECO:0000256" key="3">
    <source>
        <dbReference type="ARBA" id="ARBA00022840"/>
    </source>
</evidence>
<gene>
    <name evidence="9" type="ORF">TVAG_326510</name>
</gene>
<name>A2FT66_TRIV3</name>
<dbReference type="FunCoup" id="A2FT66">
    <property type="interactions" value="360"/>
</dbReference>
<dbReference type="SMART" id="SM00220">
    <property type="entry name" value="S_TKc"/>
    <property type="match status" value="1"/>
</dbReference>
<evidence type="ECO:0000313" key="10">
    <source>
        <dbReference type="Proteomes" id="UP000001542"/>
    </source>
</evidence>
<dbReference type="Pfam" id="PF00069">
    <property type="entry name" value="Pkinase"/>
    <property type="match status" value="1"/>
</dbReference>
<dbReference type="FunFam" id="3.30.200.20:FF:000042">
    <property type="entry name" value="Aurora kinase A"/>
    <property type="match status" value="1"/>
</dbReference>
<dbReference type="InterPro" id="IPR011009">
    <property type="entry name" value="Kinase-like_dom_sf"/>
</dbReference>
<comment type="catalytic activity">
    <reaction evidence="5">
        <text>L-seryl-[protein] + ATP = O-phospho-L-seryl-[protein] + ADP + H(+)</text>
        <dbReference type="Rhea" id="RHEA:17989"/>
        <dbReference type="Rhea" id="RHEA-COMP:9863"/>
        <dbReference type="Rhea" id="RHEA-COMP:11604"/>
        <dbReference type="ChEBI" id="CHEBI:15378"/>
        <dbReference type="ChEBI" id="CHEBI:29999"/>
        <dbReference type="ChEBI" id="CHEBI:30616"/>
        <dbReference type="ChEBI" id="CHEBI:83421"/>
        <dbReference type="ChEBI" id="CHEBI:456216"/>
        <dbReference type="EC" id="2.7.11.1"/>
    </reaction>
</comment>
<evidence type="ECO:0000256" key="2">
    <source>
        <dbReference type="ARBA" id="ARBA00022741"/>
    </source>
</evidence>
<dbReference type="InParanoid" id="A2FT66"/>
<dbReference type="InterPro" id="IPR000719">
    <property type="entry name" value="Prot_kinase_dom"/>
</dbReference>
<keyword evidence="9" id="KW-0808">Transferase</keyword>
<accession>A2FT66</accession>
<dbReference type="PROSITE" id="PS50011">
    <property type="entry name" value="PROTEIN_KINASE_DOM"/>
    <property type="match status" value="1"/>
</dbReference>
<keyword evidence="2 6" id="KW-0547">Nucleotide-binding</keyword>
<evidence type="ECO:0000256" key="5">
    <source>
        <dbReference type="ARBA" id="ARBA00048679"/>
    </source>
</evidence>
<proteinExistence type="inferred from homology"/>
<feature type="binding site" evidence="6">
    <location>
        <position position="40"/>
    </location>
    <ligand>
        <name>ATP</name>
        <dbReference type="ChEBI" id="CHEBI:30616"/>
    </ligand>
</feature>
<dbReference type="RefSeq" id="XP_001304837.1">
    <property type="nucleotide sequence ID" value="XM_001304836.1"/>
</dbReference>
<dbReference type="FunFam" id="1.10.510.10:FF:000592">
    <property type="entry name" value="CAMK family protein kinase"/>
    <property type="match status" value="1"/>
</dbReference>
<dbReference type="eggNOG" id="KOG0586">
    <property type="taxonomic scope" value="Eukaryota"/>
</dbReference>
<evidence type="ECO:0000256" key="1">
    <source>
        <dbReference type="ARBA" id="ARBA00012513"/>
    </source>
</evidence>
<dbReference type="EMBL" id="DS114003">
    <property type="protein sequence ID" value="EAX91907.1"/>
    <property type="molecule type" value="Genomic_DNA"/>
</dbReference>
<dbReference type="VEuPathDB" id="TrichDB:TVAG_326510"/>
<dbReference type="STRING" id="5722.A2FT66"/>
<dbReference type="Gene3D" id="1.10.510.10">
    <property type="entry name" value="Transferase(Phosphotransferase) domain 1"/>
    <property type="match status" value="1"/>
</dbReference>
<dbReference type="PANTHER" id="PTHR24346:SF30">
    <property type="entry name" value="MATERNAL EMBRYONIC LEUCINE ZIPPER KINASE"/>
    <property type="match status" value="1"/>
</dbReference>
<comment type="similarity">
    <text evidence="7">Belongs to the protein kinase superfamily.</text>
</comment>
<dbReference type="SMR" id="A2FT66"/>
<keyword evidence="9" id="KW-0418">Kinase</keyword>
<keyword evidence="10" id="KW-1185">Reference proteome</keyword>
<dbReference type="GO" id="GO:0004674">
    <property type="term" value="F:protein serine/threonine kinase activity"/>
    <property type="evidence" value="ECO:0000318"/>
    <property type="project" value="GO_Central"/>
</dbReference>
<dbReference type="CDD" id="cd14003">
    <property type="entry name" value="STKc_AMPK-like"/>
    <property type="match status" value="1"/>
</dbReference>
<evidence type="ECO:0000313" key="9">
    <source>
        <dbReference type="EMBL" id="EAX91907.1"/>
    </source>
</evidence>
<keyword evidence="3 6" id="KW-0067">ATP-binding</keyword>
<dbReference type="AlphaFoldDB" id="A2FT66"/>
<dbReference type="PIRSF" id="PIRSF000654">
    <property type="entry name" value="Integrin-linked_kinase"/>
    <property type="match status" value="1"/>
</dbReference>
<reference evidence="9" key="2">
    <citation type="journal article" date="2007" name="Science">
        <title>Draft genome sequence of the sexually transmitted pathogen Trichomonas vaginalis.</title>
        <authorList>
            <person name="Carlton J.M."/>
            <person name="Hirt R.P."/>
            <person name="Silva J.C."/>
            <person name="Delcher A.L."/>
            <person name="Schatz M."/>
            <person name="Zhao Q."/>
            <person name="Wortman J.R."/>
            <person name="Bidwell S.L."/>
            <person name="Alsmark U.C.M."/>
            <person name="Besteiro S."/>
            <person name="Sicheritz-Ponten T."/>
            <person name="Noel C.J."/>
            <person name="Dacks J.B."/>
            <person name="Foster P.G."/>
            <person name="Simillion C."/>
            <person name="Van de Peer Y."/>
            <person name="Miranda-Saavedra D."/>
            <person name="Barton G.J."/>
            <person name="Westrop G.D."/>
            <person name="Mueller S."/>
            <person name="Dessi D."/>
            <person name="Fiori P.L."/>
            <person name="Ren Q."/>
            <person name="Paulsen I."/>
            <person name="Zhang H."/>
            <person name="Bastida-Corcuera F.D."/>
            <person name="Simoes-Barbosa A."/>
            <person name="Brown M.T."/>
            <person name="Hayes R.D."/>
            <person name="Mukherjee M."/>
            <person name="Okumura C.Y."/>
            <person name="Schneider R."/>
            <person name="Smith A.J."/>
            <person name="Vanacova S."/>
            <person name="Villalvazo M."/>
            <person name="Haas B.J."/>
            <person name="Pertea M."/>
            <person name="Feldblyum T.V."/>
            <person name="Utterback T.R."/>
            <person name="Shu C.L."/>
            <person name="Osoegawa K."/>
            <person name="de Jong P.J."/>
            <person name="Hrdy I."/>
            <person name="Horvathova L."/>
            <person name="Zubacova Z."/>
            <person name="Dolezal P."/>
            <person name="Malik S.B."/>
            <person name="Logsdon J.M. Jr."/>
            <person name="Henze K."/>
            <person name="Gupta A."/>
            <person name="Wang C.C."/>
            <person name="Dunne R.L."/>
            <person name="Upcroft J.A."/>
            <person name="Upcroft P."/>
            <person name="White O."/>
            <person name="Salzberg S.L."/>
            <person name="Tang P."/>
            <person name="Chiu C.-H."/>
            <person name="Lee Y.-S."/>
            <person name="Embley T.M."/>
            <person name="Coombs G.H."/>
            <person name="Mottram J.C."/>
            <person name="Tachezy J."/>
            <person name="Fraser-Liggett C.M."/>
            <person name="Johnson P.J."/>
        </authorList>
    </citation>
    <scope>NUCLEOTIDE SEQUENCE [LARGE SCALE GENOMIC DNA]</scope>
    <source>
        <strain evidence="9">G3</strain>
    </source>
</reference>
<evidence type="ECO:0000256" key="6">
    <source>
        <dbReference type="PROSITE-ProRule" id="PRU10141"/>
    </source>
</evidence>
<dbReference type="PROSITE" id="PS00107">
    <property type="entry name" value="PROTEIN_KINASE_ATP"/>
    <property type="match status" value="1"/>
</dbReference>
<dbReference type="VEuPathDB" id="TrichDB:TVAGG3_0431060"/>
<organism evidence="9 10">
    <name type="scientific">Trichomonas vaginalis (strain ATCC PRA-98 / G3)</name>
    <dbReference type="NCBI Taxonomy" id="412133"/>
    <lineage>
        <taxon>Eukaryota</taxon>
        <taxon>Metamonada</taxon>
        <taxon>Parabasalia</taxon>
        <taxon>Trichomonadida</taxon>
        <taxon>Trichomonadidae</taxon>
        <taxon>Trichomonas</taxon>
    </lineage>
</organism>
<evidence type="ECO:0000259" key="8">
    <source>
        <dbReference type="PROSITE" id="PS50011"/>
    </source>
</evidence>
<protein>
    <recommendedName>
        <fullName evidence="1">non-specific serine/threonine protein kinase</fullName>
        <ecNumber evidence="1">2.7.11.1</ecNumber>
    </recommendedName>
</protein>
<dbReference type="InterPro" id="IPR017441">
    <property type="entry name" value="Protein_kinase_ATP_BS"/>
</dbReference>
<dbReference type="OMA" id="HKDIKCE"/>
<dbReference type="EC" id="2.7.11.1" evidence="1"/>
<keyword evidence="7" id="KW-0723">Serine/threonine-protein kinase</keyword>
<evidence type="ECO:0000256" key="7">
    <source>
        <dbReference type="RuleBase" id="RU000304"/>
    </source>
</evidence>
<dbReference type="PROSITE" id="PS00108">
    <property type="entry name" value="PROTEIN_KINASE_ST"/>
    <property type="match status" value="1"/>
</dbReference>
<dbReference type="SUPFAM" id="SSF56112">
    <property type="entry name" value="Protein kinase-like (PK-like)"/>
    <property type="match status" value="1"/>
</dbReference>
<dbReference type="PANTHER" id="PTHR24346">
    <property type="entry name" value="MAP/MICROTUBULE AFFINITY-REGULATING KINASE"/>
    <property type="match status" value="1"/>
</dbReference>
<reference evidence="9" key="1">
    <citation type="submission" date="2006-10" db="EMBL/GenBank/DDBJ databases">
        <authorList>
            <person name="Amadeo P."/>
            <person name="Zhao Q."/>
            <person name="Wortman J."/>
            <person name="Fraser-Liggett C."/>
            <person name="Carlton J."/>
        </authorList>
    </citation>
    <scope>NUCLEOTIDE SEQUENCE</scope>
    <source>
        <strain evidence="9">G3</strain>
    </source>
</reference>
<dbReference type="OrthoDB" id="193931at2759"/>
<evidence type="ECO:0000256" key="4">
    <source>
        <dbReference type="ARBA" id="ARBA00047899"/>
    </source>
</evidence>
<dbReference type="Proteomes" id="UP000001542">
    <property type="component" value="Unassembled WGS sequence"/>
</dbReference>
<comment type="catalytic activity">
    <reaction evidence="4">
        <text>L-threonyl-[protein] + ATP = O-phospho-L-threonyl-[protein] + ADP + H(+)</text>
        <dbReference type="Rhea" id="RHEA:46608"/>
        <dbReference type="Rhea" id="RHEA-COMP:11060"/>
        <dbReference type="Rhea" id="RHEA-COMP:11605"/>
        <dbReference type="ChEBI" id="CHEBI:15378"/>
        <dbReference type="ChEBI" id="CHEBI:30013"/>
        <dbReference type="ChEBI" id="CHEBI:30616"/>
        <dbReference type="ChEBI" id="CHEBI:61977"/>
        <dbReference type="ChEBI" id="CHEBI:456216"/>
        <dbReference type="EC" id="2.7.11.1"/>
    </reaction>
</comment>
<dbReference type="InterPro" id="IPR008271">
    <property type="entry name" value="Ser/Thr_kinase_AS"/>
</dbReference>
<dbReference type="KEGG" id="tva:4749611"/>